<dbReference type="GO" id="GO:0015123">
    <property type="term" value="F:acetate transmembrane transporter activity"/>
    <property type="evidence" value="ECO:0007669"/>
    <property type="project" value="TreeGrafter"/>
</dbReference>
<evidence type="ECO:0000313" key="8">
    <source>
        <dbReference type="Proteomes" id="UP000095023"/>
    </source>
</evidence>
<dbReference type="InterPro" id="IPR000791">
    <property type="entry name" value="Gpr1/Fun34/SatP-like"/>
</dbReference>
<dbReference type="InterPro" id="IPR051633">
    <property type="entry name" value="AceTr"/>
</dbReference>
<dbReference type="GO" id="GO:0005886">
    <property type="term" value="C:plasma membrane"/>
    <property type="evidence" value="ECO:0007669"/>
    <property type="project" value="TreeGrafter"/>
</dbReference>
<comment type="similarity">
    <text evidence="2">Belongs to the acetate uptake transporter (AceTr) (TC 2.A.96) family.</text>
</comment>
<keyword evidence="4 6" id="KW-1133">Transmembrane helix</keyword>
<feature type="transmembrane region" description="Helical" evidence="6">
    <location>
        <begin position="89"/>
        <end position="111"/>
    </location>
</feature>
<dbReference type="Proteomes" id="UP000095023">
    <property type="component" value="Unassembled WGS sequence"/>
</dbReference>
<name>A0A1E4T9T4_9ASCO</name>
<evidence type="ECO:0000256" key="6">
    <source>
        <dbReference type="SAM" id="Phobius"/>
    </source>
</evidence>
<evidence type="ECO:0008006" key="9">
    <source>
        <dbReference type="Google" id="ProtNLM"/>
    </source>
</evidence>
<keyword evidence="5 6" id="KW-0472">Membrane</keyword>
<feature type="transmembrane region" description="Helical" evidence="6">
    <location>
        <begin position="188"/>
        <end position="210"/>
    </location>
</feature>
<keyword evidence="8" id="KW-1185">Reference proteome</keyword>
<gene>
    <name evidence="7" type="ORF">CANCADRAFT_3145</name>
</gene>
<feature type="transmembrane region" description="Helical" evidence="6">
    <location>
        <begin position="61"/>
        <end position="83"/>
    </location>
</feature>
<feature type="transmembrane region" description="Helical" evidence="6">
    <location>
        <begin position="159"/>
        <end position="181"/>
    </location>
</feature>
<evidence type="ECO:0000256" key="5">
    <source>
        <dbReference type="ARBA" id="ARBA00023136"/>
    </source>
</evidence>
<proteinExistence type="inferred from homology"/>
<protein>
    <recommendedName>
        <fullName evidence="9">GPR1/FUN34/YaaH-class plasma membrane protein</fullName>
    </recommendedName>
</protein>
<dbReference type="PANTHER" id="PTHR31123:SF4">
    <property type="entry name" value="PROTEIN ALCS"/>
    <property type="match status" value="1"/>
</dbReference>
<keyword evidence="3 6" id="KW-0812">Transmembrane</keyword>
<comment type="subcellular location">
    <subcellularLocation>
        <location evidence="1">Membrane</location>
        <topology evidence="1">Multi-pass membrane protein</topology>
    </subcellularLocation>
</comment>
<sequence>MSTNTEDNISVKEYSDKDLQGLRTANTVSTIPPEIFERLYYQPKPNNDNSLRHKLGVPTGLATLMYTVNFFYLALTMLGWAGAGESGAAVVGIYPAVGFAGMVASIFELILGNSFAFTLMMSYGVYFMSFSTTIIPWFGAKAAYSATGDAIEGGQSEGYMATCGMFFILWSMVTLVLAIAAGMVNVVLCLYLFLVFLVFLIVAIGFFYGARGDATTLAHLTTTAGAIAFVASFLGLYMSVMNIMISVGVSPKVFPVGDLTAYWAKRRGAHSDVENTM</sequence>
<accession>A0A1E4T9T4</accession>
<evidence type="ECO:0000313" key="7">
    <source>
        <dbReference type="EMBL" id="ODV88504.1"/>
    </source>
</evidence>
<evidence type="ECO:0000256" key="3">
    <source>
        <dbReference type="ARBA" id="ARBA00022692"/>
    </source>
</evidence>
<dbReference type="PANTHER" id="PTHR31123">
    <property type="entry name" value="ACCUMULATION OF DYADS PROTEIN 2-RELATED"/>
    <property type="match status" value="1"/>
</dbReference>
<organism evidence="7 8">
    <name type="scientific">Tortispora caseinolytica NRRL Y-17796</name>
    <dbReference type="NCBI Taxonomy" id="767744"/>
    <lineage>
        <taxon>Eukaryota</taxon>
        <taxon>Fungi</taxon>
        <taxon>Dikarya</taxon>
        <taxon>Ascomycota</taxon>
        <taxon>Saccharomycotina</taxon>
        <taxon>Trigonopsidomycetes</taxon>
        <taxon>Trigonopsidales</taxon>
        <taxon>Trigonopsidaceae</taxon>
        <taxon>Tortispora</taxon>
    </lineage>
</organism>
<dbReference type="EMBL" id="KV453843">
    <property type="protein sequence ID" value="ODV88504.1"/>
    <property type="molecule type" value="Genomic_DNA"/>
</dbReference>
<dbReference type="Pfam" id="PF01184">
    <property type="entry name" value="Gpr1_Fun34_YaaH"/>
    <property type="match status" value="1"/>
</dbReference>
<feature type="transmembrane region" description="Helical" evidence="6">
    <location>
        <begin position="123"/>
        <end position="139"/>
    </location>
</feature>
<evidence type="ECO:0000256" key="1">
    <source>
        <dbReference type="ARBA" id="ARBA00004141"/>
    </source>
</evidence>
<dbReference type="AlphaFoldDB" id="A0A1E4T9T4"/>
<dbReference type="OrthoDB" id="3648309at2759"/>
<reference evidence="8" key="1">
    <citation type="submission" date="2016-02" db="EMBL/GenBank/DDBJ databases">
        <title>Comparative genomics of biotechnologically important yeasts.</title>
        <authorList>
            <consortium name="DOE Joint Genome Institute"/>
            <person name="Riley R."/>
            <person name="Haridas S."/>
            <person name="Wolfe K.H."/>
            <person name="Lopes M.R."/>
            <person name="Hittinger C.T."/>
            <person name="Goker M."/>
            <person name="Salamov A."/>
            <person name="Wisecaver J."/>
            <person name="Long T.M."/>
            <person name="Aerts A.L."/>
            <person name="Barry K."/>
            <person name="Choi C."/>
            <person name="Clum A."/>
            <person name="Coughlan A.Y."/>
            <person name="Deshpande S."/>
            <person name="Douglass A.P."/>
            <person name="Hanson S.J."/>
            <person name="Klenk H.-P."/>
            <person name="Labutti K."/>
            <person name="Lapidus A."/>
            <person name="Lindquist E."/>
            <person name="Lipzen A."/>
            <person name="Meier-Kolthoff J.P."/>
            <person name="Ohm R.A."/>
            <person name="Otillar R.P."/>
            <person name="Pangilinan J."/>
            <person name="Peng Y."/>
            <person name="Rokas A."/>
            <person name="Rosa C.A."/>
            <person name="Scheuner C."/>
            <person name="Sibirny A.A."/>
            <person name="Slot J.C."/>
            <person name="Stielow J.B."/>
            <person name="Sun H."/>
            <person name="Kurtzman C.P."/>
            <person name="Blackwell M."/>
            <person name="Jeffries T.W."/>
            <person name="Grigoriev I.V."/>
        </authorList>
    </citation>
    <scope>NUCLEOTIDE SEQUENCE [LARGE SCALE GENOMIC DNA]</scope>
    <source>
        <strain evidence="8">NRRL Y-17796</strain>
    </source>
</reference>
<feature type="transmembrane region" description="Helical" evidence="6">
    <location>
        <begin position="216"/>
        <end position="237"/>
    </location>
</feature>
<evidence type="ECO:0000256" key="2">
    <source>
        <dbReference type="ARBA" id="ARBA00005587"/>
    </source>
</evidence>
<evidence type="ECO:0000256" key="4">
    <source>
        <dbReference type="ARBA" id="ARBA00022989"/>
    </source>
</evidence>